<organism evidence="7 8">
    <name type="scientific">Paracoccus angustae</name>
    <dbReference type="NCBI Taxonomy" id="1671480"/>
    <lineage>
        <taxon>Bacteria</taxon>
        <taxon>Pseudomonadati</taxon>
        <taxon>Pseudomonadota</taxon>
        <taxon>Alphaproteobacteria</taxon>
        <taxon>Rhodobacterales</taxon>
        <taxon>Paracoccaceae</taxon>
        <taxon>Paracoccus</taxon>
    </lineage>
</organism>
<dbReference type="InterPro" id="IPR011335">
    <property type="entry name" value="Restrct_endonuc-II-like"/>
</dbReference>
<comment type="caution">
    <text evidence="7">The sequence shown here is derived from an EMBL/GenBank/DDBJ whole genome shotgun (WGS) entry which is preliminary data.</text>
</comment>
<keyword evidence="3 6" id="KW-0227">DNA damage</keyword>
<dbReference type="RefSeq" id="WP_377764651.1">
    <property type="nucleotide sequence ID" value="NZ_JBHRXY010000092.1"/>
</dbReference>
<gene>
    <name evidence="7" type="ORF">ACFOM8_22695</name>
</gene>
<comment type="similarity">
    <text evidence="6">Belongs to the vsr family.</text>
</comment>
<evidence type="ECO:0000256" key="2">
    <source>
        <dbReference type="ARBA" id="ARBA00022759"/>
    </source>
</evidence>
<keyword evidence="2 6" id="KW-0255">Endonuclease</keyword>
<keyword evidence="1 6" id="KW-0540">Nuclease</keyword>
<evidence type="ECO:0000256" key="4">
    <source>
        <dbReference type="ARBA" id="ARBA00022801"/>
    </source>
</evidence>
<protein>
    <recommendedName>
        <fullName evidence="6">Very short patch repair endonuclease</fullName>
        <ecNumber evidence="6">3.1.-.-</ecNumber>
    </recommendedName>
</protein>
<reference evidence="8" key="1">
    <citation type="journal article" date="2019" name="Int. J. Syst. Evol. Microbiol.">
        <title>The Global Catalogue of Microorganisms (GCM) 10K type strain sequencing project: providing services to taxonomists for standard genome sequencing and annotation.</title>
        <authorList>
            <consortium name="The Broad Institute Genomics Platform"/>
            <consortium name="The Broad Institute Genome Sequencing Center for Infectious Disease"/>
            <person name="Wu L."/>
            <person name="Ma J."/>
        </authorList>
    </citation>
    <scope>NUCLEOTIDE SEQUENCE [LARGE SCALE GENOMIC DNA]</scope>
    <source>
        <strain evidence="8">KCTC 42473</strain>
    </source>
</reference>
<dbReference type="Pfam" id="PF03852">
    <property type="entry name" value="Vsr"/>
    <property type="match status" value="1"/>
</dbReference>
<evidence type="ECO:0000313" key="7">
    <source>
        <dbReference type="EMBL" id="MFC3632211.1"/>
    </source>
</evidence>
<evidence type="ECO:0000256" key="6">
    <source>
        <dbReference type="PIRNR" id="PIRNR018267"/>
    </source>
</evidence>
<dbReference type="NCBIfam" id="TIGR00632">
    <property type="entry name" value="vsr"/>
    <property type="match status" value="1"/>
</dbReference>
<dbReference type="EC" id="3.1.-.-" evidence="6"/>
<evidence type="ECO:0000256" key="5">
    <source>
        <dbReference type="ARBA" id="ARBA00023204"/>
    </source>
</evidence>
<comment type="function">
    <text evidence="6">May nick specific sequences that contain T:G mispairs resulting from m5C-deamination.</text>
</comment>
<accession>A0ABV7UBF4</accession>
<dbReference type="EMBL" id="JBHRXY010000092">
    <property type="protein sequence ID" value="MFC3632211.1"/>
    <property type="molecule type" value="Genomic_DNA"/>
</dbReference>
<keyword evidence="8" id="KW-1185">Reference proteome</keyword>
<dbReference type="PIRSF" id="PIRSF018267">
    <property type="entry name" value="VSR_endonuc"/>
    <property type="match status" value="1"/>
</dbReference>
<dbReference type="Gene3D" id="3.40.960.10">
    <property type="entry name" value="VSR Endonuclease"/>
    <property type="match status" value="1"/>
</dbReference>
<dbReference type="InterPro" id="IPR004603">
    <property type="entry name" value="DNA_mismatch_endonuc_vsr"/>
</dbReference>
<keyword evidence="5 6" id="KW-0234">DNA repair</keyword>
<dbReference type="CDD" id="cd00221">
    <property type="entry name" value="Vsr"/>
    <property type="match status" value="1"/>
</dbReference>
<evidence type="ECO:0000256" key="3">
    <source>
        <dbReference type="ARBA" id="ARBA00022763"/>
    </source>
</evidence>
<sequence length="142" mass="16597">MTDFLTPEKRSALMSRVRGKNTKPEMIVRRALHAMGVRYRLHAKELPGKPDIVMRPRRAAIFVHGCFWHSHPGCRRCRIPSSNSEFWAAKLERNRNRDLEALAKLEHDGWRVLVMWECEIKPGERLDDALTQFLSIRKQPPS</sequence>
<keyword evidence="4 6" id="KW-0378">Hydrolase</keyword>
<dbReference type="Proteomes" id="UP001595539">
    <property type="component" value="Unassembled WGS sequence"/>
</dbReference>
<evidence type="ECO:0000313" key="8">
    <source>
        <dbReference type="Proteomes" id="UP001595539"/>
    </source>
</evidence>
<name>A0ABV7UBF4_9RHOB</name>
<dbReference type="SUPFAM" id="SSF52980">
    <property type="entry name" value="Restriction endonuclease-like"/>
    <property type="match status" value="1"/>
</dbReference>
<dbReference type="GO" id="GO:0004519">
    <property type="term" value="F:endonuclease activity"/>
    <property type="evidence" value="ECO:0007669"/>
    <property type="project" value="UniProtKB-KW"/>
</dbReference>
<evidence type="ECO:0000256" key="1">
    <source>
        <dbReference type="ARBA" id="ARBA00022722"/>
    </source>
</evidence>
<proteinExistence type="inferred from homology"/>